<dbReference type="OrthoDB" id="9032941at2"/>
<dbReference type="PROSITE" id="PS50914">
    <property type="entry name" value="BON"/>
    <property type="match status" value="1"/>
</dbReference>
<dbReference type="PANTHER" id="PTHR34606">
    <property type="entry name" value="BON DOMAIN-CONTAINING PROTEIN"/>
    <property type="match status" value="1"/>
</dbReference>
<dbReference type="EMBL" id="OCSU01000003">
    <property type="protein sequence ID" value="SOE88874.1"/>
    <property type="molecule type" value="Genomic_DNA"/>
</dbReference>
<dbReference type="Gene3D" id="3.30.1340.30">
    <property type="match status" value="1"/>
</dbReference>
<reference evidence="4 6" key="1">
    <citation type="submission" date="2017-09" db="EMBL/GenBank/DDBJ databases">
        <authorList>
            <person name="Varghese N."/>
            <person name="Submissions S."/>
        </authorList>
    </citation>
    <scope>NUCLEOTIDE SEQUENCE [LARGE SCALE GENOMIC DNA]</scope>
    <source>
        <strain evidence="4 6">OK806</strain>
    </source>
</reference>
<dbReference type="Proteomes" id="UP000219522">
    <property type="component" value="Unassembled WGS sequence"/>
</dbReference>
<feature type="domain" description="BON" evidence="3">
    <location>
        <begin position="51"/>
        <end position="119"/>
    </location>
</feature>
<evidence type="ECO:0000313" key="6">
    <source>
        <dbReference type="Proteomes" id="UP000219522"/>
    </source>
</evidence>
<evidence type="ECO:0000259" key="3">
    <source>
        <dbReference type="PROSITE" id="PS50914"/>
    </source>
</evidence>
<dbReference type="EMBL" id="OCSU01000001">
    <property type="protein sequence ID" value="SOE57389.1"/>
    <property type="molecule type" value="Genomic_DNA"/>
</dbReference>
<dbReference type="AlphaFoldDB" id="A0A7Z7I3W7"/>
<dbReference type="Pfam" id="PF04972">
    <property type="entry name" value="BON"/>
    <property type="match status" value="1"/>
</dbReference>
<proteinExistence type="predicted"/>
<sequence>MKRIKPRSSGCAALIVLASVGASLQAGETMAASSEPSVASSAAPASGSRSANRALRKRVYAAFGKDKSIDAGSIGVSAKDGAVTLTGTVTDPAQIEKAGALAKDVPGVASVTNKLSVRREFGQ</sequence>
<gene>
    <name evidence="4" type="ORF">SAMN05446927_1433</name>
    <name evidence="5" type="ORF">SAMN05446927_7500</name>
</gene>
<feature type="chain" id="PRO_5044662673" evidence="2">
    <location>
        <begin position="27"/>
        <end position="123"/>
    </location>
</feature>
<evidence type="ECO:0000313" key="4">
    <source>
        <dbReference type="EMBL" id="SOE57389.1"/>
    </source>
</evidence>
<accession>A0A7Z7I3W7</accession>
<evidence type="ECO:0000313" key="5">
    <source>
        <dbReference type="EMBL" id="SOE88874.1"/>
    </source>
</evidence>
<comment type="caution">
    <text evidence="4">The sequence shown here is derived from an EMBL/GenBank/DDBJ whole genome shotgun (WGS) entry which is preliminary data.</text>
</comment>
<protein>
    <submittedName>
        <fullName evidence="4">BON domain-containing protein</fullName>
    </submittedName>
</protein>
<dbReference type="PANTHER" id="PTHR34606:SF15">
    <property type="entry name" value="BON DOMAIN-CONTAINING PROTEIN"/>
    <property type="match status" value="1"/>
</dbReference>
<evidence type="ECO:0000256" key="2">
    <source>
        <dbReference type="SAM" id="SignalP"/>
    </source>
</evidence>
<keyword evidence="6" id="KW-1185">Reference proteome</keyword>
<dbReference type="RefSeq" id="WP_062644199.1">
    <property type="nucleotide sequence ID" value="NZ_FCOG02000295.1"/>
</dbReference>
<name>A0A7Z7I3W7_9BURK</name>
<organism evidence="4 6">
    <name type="scientific">Caballeronia arationis</name>
    <dbReference type="NCBI Taxonomy" id="1777142"/>
    <lineage>
        <taxon>Bacteria</taxon>
        <taxon>Pseudomonadati</taxon>
        <taxon>Pseudomonadota</taxon>
        <taxon>Betaproteobacteria</taxon>
        <taxon>Burkholderiales</taxon>
        <taxon>Burkholderiaceae</taxon>
        <taxon>Caballeronia</taxon>
    </lineage>
</organism>
<feature type="region of interest" description="Disordered" evidence="1">
    <location>
        <begin position="31"/>
        <end position="52"/>
    </location>
</feature>
<dbReference type="InterPro" id="IPR051686">
    <property type="entry name" value="Lipoprotein_DolP"/>
</dbReference>
<dbReference type="InterPro" id="IPR007055">
    <property type="entry name" value="BON_dom"/>
</dbReference>
<feature type="signal peptide" evidence="2">
    <location>
        <begin position="1"/>
        <end position="26"/>
    </location>
</feature>
<keyword evidence="2" id="KW-0732">Signal</keyword>
<evidence type="ECO:0000256" key="1">
    <source>
        <dbReference type="SAM" id="MobiDB-lite"/>
    </source>
</evidence>